<dbReference type="Proteomes" id="UP001390339">
    <property type="component" value="Unassembled WGS sequence"/>
</dbReference>
<proteinExistence type="predicted"/>
<comment type="caution">
    <text evidence="2">The sequence shown here is derived from an EMBL/GenBank/DDBJ whole genome shotgun (WGS) entry which is preliminary data.</text>
</comment>
<protein>
    <submittedName>
        <fullName evidence="2">Uncharacterized protein</fullName>
    </submittedName>
</protein>
<feature type="region of interest" description="Disordered" evidence="1">
    <location>
        <begin position="1"/>
        <end position="22"/>
    </location>
</feature>
<keyword evidence="3" id="KW-1185">Reference proteome</keyword>
<organism evidence="2 3">
    <name type="scientific">Apiospora arundinis</name>
    <dbReference type="NCBI Taxonomy" id="335852"/>
    <lineage>
        <taxon>Eukaryota</taxon>
        <taxon>Fungi</taxon>
        <taxon>Dikarya</taxon>
        <taxon>Ascomycota</taxon>
        <taxon>Pezizomycotina</taxon>
        <taxon>Sordariomycetes</taxon>
        <taxon>Xylariomycetidae</taxon>
        <taxon>Amphisphaeriales</taxon>
        <taxon>Apiosporaceae</taxon>
        <taxon>Apiospora</taxon>
    </lineage>
</organism>
<evidence type="ECO:0000313" key="3">
    <source>
        <dbReference type="Proteomes" id="UP001390339"/>
    </source>
</evidence>
<dbReference type="EMBL" id="JAPCWZ010000005">
    <property type="protein sequence ID" value="KAK8862001.1"/>
    <property type="molecule type" value="Genomic_DNA"/>
</dbReference>
<name>A0ABR2IEH9_9PEZI</name>
<evidence type="ECO:0000313" key="2">
    <source>
        <dbReference type="EMBL" id="KAK8862001.1"/>
    </source>
</evidence>
<accession>A0ABR2IEH9</accession>
<evidence type="ECO:0000256" key="1">
    <source>
        <dbReference type="SAM" id="MobiDB-lite"/>
    </source>
</evidence>
<sequence length="73" mass="7865">MSQESTRMSFGSGGVHPSSSGISSVTLETYLASESTVTERFASGSTPSDEATSRRLKAKQLELEVLVKKVKRQ</sequence>
<gene>
    <name evidence="2" type="ORF">PGQ11_008236</name>
</gene>
<reference evidence="2 3" key="1">
    <citation type="journal article" date="2024" name="IMA Fungus">
        <title>Apiospora arundinis, a panoply of carbohydrate-active enzymes and secondary metabolites.</title>
        <authorList>
            <person name="Sorensen T."/>
            <person name="Petersen C."/>
            <person name="Muurmann A.T."/>
            <person name="Christiansen J.V."/>
            <person name="Brundto M.L."/>
            <person name="Overgaard C.K."/>
            <person name="Boysen A.T."/>
            <person name="Wollenberg R.D."/>
            <person name="Larsen T.O."/>
            <person name="Sorensen J.L."/>
            <person name="Nielsen K.L."/>
            <person name="Sondergaard T.E."/>
        </authorList>
    </citation>
    <scope>NUCLEOTIDE SEQUENCE [LARGE SCALE GENOMIC DNA]</scope>
    <source>
        <strain evidence="2 3">AAU 773</strain>
    </source>
</reference>